<dbReference type="EMBL" id="KN881855">
    <property type="protein sequence ID" value="KIY48149.1"/>
    <property type="molecule type" value="Genomic_DNA"/>
</dbReference>
<evidence type="ECO:0000313" key="2">
    <source>
        <dbReference type="Proteomes" id="UP000054144"/>
    </source>
</evidence>
<organism evidence="1 2">
    <name type="scientific">Fistulina hepatica ATCC 64428</name>
    <dbReference type="NCBI Taxonomy" id="1128425"/>
    <lineage>
        <taxon>Eukaryota</taxon>
        <taxon>Fungi</taxon>
        <taxon>Dikarya</taxon>
        <taxon>Basidiomycota</taxon>
        <taxon>Agaricomycotina</taxon>
        <taxon>Agaricomycetes</taxon>
        <taxon>Agaricomycetidae</taxon>
        <taxon>Agaricales</taxon>
        <taxon>Fistulinaceae</taxon>
        <taxon>Fistulina</taxon>
    </lineage>
</organism>
<dbReference type="OrthoDB" id="2576233at2759"/>
<evidence type="ECO:0000313" key="1">
    <source>
        <dbReference type="EMBL" id="KIY48149.1"/>
    </source>
</evidence>
<accession>A0A0D7ACK7</accession>
<protein>
    <submittedName>
        <fullName evidence="1">Uncharacterized protein</fullName>
    </submittedName>
</protein>
<reference evidence="1 2" key="1">
    <citation type="journal article" date="2015" name="Fungal Genet. Biol.">
        <title>Evolution of novel wood decay mechanisms in Agaricales revealed by the genome sequences of Fistulina hepatica and Cylindrobasidium torrendii.</title>
        <authorList>
            <person name="Floudas D."/>
            <person name="Held B.W."/>
            <person name="Riley R."/>
            <person name="Nagy L.G."/>
            <person name="Koehler G."/>
            <person name="Ransdell A.S."/>
            <person name="Younus H."/>
            <person name="Chow J."/>
            <person name="Chiniquy J."/>
            <person name="Lipzen A."/>
            <person name="Tritt A."/>
            <person name="Sun H."/>
            <person name="Haridas S."/>
            <person name="LaButti K."/>
            <person name="Ohm R.A."/>
            <person name="Kues U."/>
            <person name="Blanchette R.A."/>
            <person name="Grigoriev I.V."/>
            <person name="Minto R.E."/>
            <person name="Hibbett D.S."/>
        </authorList>
    </citation>
    <scope>NUCLEOTIDE SEQUENCE [LARGE SCALE GENOMIC DNA]</scope>
    <source>
        <strain evidence="1 2">ATCC 64428</strain>
    </source>
</reference>
<gene>
    <name evidence="1" type="ORF">FISHEDRAFT_43836</name>
</gene>
<keyword evidence="2" id="KW-1185">Reference proteome</keyword>
<sequence>MSSKELDTRISKLPPCYGVRHFKNGISHLLQVSGPERKQIAHVLLACLVGKVPKRALVAIRSLLDFTYLSQYASHDEVTLGYLKDVLNVYYEHMDAFITYGCRKHLNIPKFHSLRHYLDSIPHMGTTDNYNTEMFERLHIDFAKKGWRASNHRDDETKTPAPGFPQMIRWLSRQEKMSAHHCPSFSAVLKTYLNSLMQNPQRRQNAIQDHFLPFTRVDVFTSIKLFLPKIGEESSFIQETIKARPQKSIQPHQFDTVIVYQNEDAKSTGLIGMRIGRIRVIFLLPRTIDWGLGPKECPSSWPSEPLAFIHLYDHLSTSPNSDSMMYTVKYNASQEPAIIVPLSHIRQSCMLIPKLPRDTNIPDHWNTYNVMDECSIFLLNNFKHLYTYQTVW</sequence>
<proteinExistence type="predicted"/>
<dbReference type="AlphaFoldDB" id="A0A0D7ACK7"/>
<name>A0A0D7ACK7_9AGAR</name>
<dbReference type="Proteomes" id="UP000054144">
    <property type="component" value="Unassembled WGS sequence"/>
</dbReference>